<dbReference type="InterPro" id="IPR016160">
    <property type="entry name" value="Ald_DH_CS_CYS"/>
</dbReference>
<dbReference type="RefSeq" id="WP_143909908.1">
    <property type="nucleotide sequence ID" value="NZ_CP041765.1"/>
</dbReference>
<dbReference type="CDD" id="cd07139">
    <property type="entry name" value="ALDH_AldA-Rv0768"/>
    <property type="match status" value="1"/>
</dbReference>
<dbReference type="OrthoDB" id="6882680at2"/>
<dbReference type="InterPro" id="IPR016162">
    <property type="entry name" value="Ald_DH_N"/>
</dbReference>
<keyword evidence="9" id="KW-1185">Reference proteome</keyword>
<dbReference type="PANTHER" id="PTHR42804:SF1">
    <property type="entry name" value="ALDEHYDE DEHYDROGENASE-RELATED"/>
    <property type="match status" value="1"/>
</dbReference>
<dbReference type="EMBL" id="CP041765">
    <property type="protein sequence ID" value="QDQ98503.1"/>
    <property type="molecule type" value="Genomic_DNA"/>
</dbReference>
<dbReference type="InterPro" id="IPR016163">
    <property type="entry name" value="Ald_DH_C"/>
</dbReference>
<keyword evidence="2 6" id="KW-0560">Oxidoreductase</keyword>
<dbReference type="InterPro" id="IPR016161">
    <property type="entry name" value="Ald_DH/histidinol_DH"/>
</dbReference>
<dbReference type="AlphaFoldDB" id="A0A516X655"/>
<dbReference type="GO" id="GO:0004029">
    <property type="term" value="F:aldehyde dehydrogenase (NAD+) activity"/>
    <property type="evidence" value="ECO:0007669"/>
    <property type="project" value="UniProtKB-EC"/>
</dbReference>
<organism evidence="8 9">
    <name type="scientific">Tomitella fengzijianii</name>
    <dbReference type="NCBI Taxonomy" id="2597660"/>
    <lineage>
        <taxon>Bacteria</taxon>
        <taxon>Bacillati</taxon>
        <taxon>Actinomycetota</taxon>
        <taxon>Actinomycetes</taxon>
        <taxon>Mycobacteriales</taxon>
        <taxon>Tomitella</taxon>
    </lineage>
</organism>
<evidence type="ECO:0000256" key="1">
    <source>
        <dbReference type="ARBA" id="ARBA00009986"/>
    </source>
</evidence>
<dbReference type="EC" id="1.2.1.3" evidence="3"/>
<evidence type="ECO:0000259" key="7">
    <source>
        <dbReference type="Pfam" id="PF00171"/>
    </source>
</evidence>
<comment type="similarity">
    <text evidence="1 6">Belongs to the aldehyde dehydrogenase family.</text>
</comment>
<proteinExistence type="inferred from homology"/>
<sequence>MTDYDTLFIGGKWVAPHGSERIDVTSPATLEHVGSVPAADDADVDAAVAAARATVDDGAWGRTSPAERAAILTKAAQLITERKDDLIALTSSEMGATHAGVDMMQITPSLATLNAYAALAETFAWEETRHGMFGESRVIREPVGVVAAVTAWNVPIFLAVNKLAPAIMAGCAVVLKPAPDAPLSTNAIAEIFADAGLPEGVLSVVQGGATTGEYLVNHPDVDKVTFTGSTAVGRKIGRSAADQLKRCSLELGGKSAAIVLEDADLAASAPMLAMSGLMNSGQACVAQTRILAPRSRYDEVVEALKGIVEAMMKVGDPTDPATQIGPVINQTQRDKIEAYIAKGTQEGARLVLGGERPADLGDGYYVAPTIFADVDNTMTIAREEIFGPVLSVIPYDTEDDAVAIANDSDYGLAGSVWTTDVDHGLEVARKIRTGTYGINWYAFDPGSPFGGYKSSGIGRECGPEGIDAFCEIKSVLMPAGYTSA</sequence>
<reference evidence="8 9" key="2">
    <citation type="submission" date="2019-07" db="EMBL/GenBank/DDBJ databases">
        <authorList>
            <person name="Huang Y."/>
        </authorList>
    </citation>
    <scope>NUCLEOTIDE SEQUENCE [LARGE SCALE GENOMIC DNA]</scope>
    <source>
        <strain evidence="8 9">HY188</strain>
    </source>
</reference>
<evidence type="ECO:0000256" key="2">
    <source>
        <dbReference type="ARBA" id="ARBA00023002"/>
    </source>
</evidence>
<dbReference type="Proteomes" id="UP000317344">
    <property type="component" value="Chromosome"/>
</dbReference>
<name>A0A516X655_9ACTN</name>
<comment type="catalytic activity">
    <reaction evidence="4">
        <text>an aldehyde + NAD(+) + H2O = a carboxylate + NADH + 2 H(+)</text>
        <dbReference type="Rhea" id="RHEA:16185"/>
        <dbReference type="ChEBI" id="CHEBI:15377"/>
        <dbReference type="ChEBI" id="CHEBI:15378"/>
        <dbReference type="ChEBI" id="CHEBI:17478"/>
        <dbReference type="ChEBI" id="CHEBI:29067"/>
        <dbReference type="ChEBI" id="CHEBI:57540"/>
        <dbReference type="ChEBI" id="CHEBI:57945"/>
        <dbReference type="EC" id="1.2.1.3"/>
    </reaction>
</comment>
<dbReference type="PROSITE" id="PS00070">
    <property type="entry name" value="ALDEHYDE_DEHYDR_CYS"/>
    <property type="match status" value="1"/>
</dbReference>
<evidence type="ECO:0000256" key="4">
    <source>
        <dbReference type="ARBA" id="ARBA00049194"/>
    </source>
</evidence>
<dbReference type="FunFam" id="3.40.605.10:FF:000007">
    <property type="entry name" value="NAD/NADP-dependent betaine aldehyde dehydrogenase"/>
    <property type="match status" value="1"/>
</dbReference>
<evidence type="ECO:0000256" key="6">
    <source>
        <dbReference type="RuleBase" id="RU003345"/>
    </source>
</evidence>
<evidence type="ECO:0000313" key="9">
    <source>
        <dbReference type="Proteomes" id="UP000317344"/>
    </source>
</evidence>
<dbReference type="SUPFAM" id="SSF53720">
    <property type="entry name" value="ALDH-like"/>
    <property type="match status" value="1"/>
</dbReference>
<reference evidence="8 9" key="1">
    <citation type="submission" date="2019-07" db="EMBL/GenBank/DDBJ databases">
        <title>Tomitella cavernea sp. nov., an actinomycete isolated from soil.</title>
        <authorList>
            <person name="Cheng J."/>
        </authorList>
    </citation>
    <scope>NUCLEOTIDE SEQUENCE [LARGE SCALE GENOMIC DNA]</scope>
    <source>
        <strain evidence="8 9">HY188</strain>
    </source>
</reference>
<evidence type="ECO:0000256" key="3">
    <source>
        <dbReference type="ARBA" id="ARBA00024226"/>
    </source>
</evidence>
<evidence type="ECO:0000313" key="8">
    <source>
        <dbReference type="EMBL" id="QDQ98503.1"/>
    </source>
</evidence>
<dbReference type="KEGG" id="toy:FO059_15730"/>
<gene>
    <name evidence="8" type="ORF">FO059_15730</name>
</gene>
<dbReference type="PROSITE" id="PS00687">
    <property type="entry name" value="ALDEHYDE_DEHYDR_GLU"/>
    <property type="match status" value="1"/>
</dbReference>
<dbReference type="Gene3D" id="3.40.309.10">
    <property type="entry name" value="Aldehyde Dehydrogenase, Chain A, domain 2"/>
    <property type="match status" value="1"/>
</dbReference>
<evidence type="ECO:0000256" key="5">
    <source>
        <dbReference type="PROSITE-ProRule" id="PRU10007"/>
    </source>
</evidence>
<dbReference type="FunFam" id="3.40.309.10:FF:000009">
    <property type="entry name" value="Aldehyde dehydrogenase A"/>
    <property type="match status" value="1"/>
</dbReference>
<dbReference type="InterPro" id="IPR029510">
    <property type="entry name" value="Ald_DH_CS_GLU"/>
</dbReference>
<dbReference type="Pfam" id="PF00171">
    <property type="entry name" value="Aldedh"/>
    <property type="match status" value="1"/>
</dbReference>
<protein>
    <recommendedName>
        <fullName evidence="3">aldehyde dehydrogenase (NAD(+))</fullName>
        <ecNumber evidence="3">1.2.1.3</ecNumber>
    </recommendedName>
</protein>
<dbReference type="PANTHER" id="PTHR42804">
    <property type="entry name" value="ALDEHYDE DEHYDROGENASE"/>
    <property type="match status" value="1"/>
</dbReference>
<accession>A0A516X655</accession>
<dbReference type="InterPro" id="IPR015590">
    <property type="entry name" value="Aldehyde_DH_dom"/>
</dbReference>
<feature type="active site" evidence="5">
    <location>
        <position position="250"/>
    </location>
</feature>
<dbReference type="Gene3D" id="3.40.605.10">
    <property type="entry name" value="Aldehyde Dehydrogenase, Chain A, domain 1"/>
    <property type="match status" value="1"/>
</dbReference>
<feature type="domain" description="Aldehyde dehydrogenase" evidence="7">
    <location>
        <begin position="13"/>
        <end position="475"/>
    </location>
</feature>